<sequence length="121" mass="13789">MSQADKYRLPVHTAVAYTAKWRELEYLNRKDPATKVRAFTVHLSELKEILDEIGVERVRLYLGINTEHKETLVLVGVNEKNEDMIEARLKEDGSVEEVGTYDFSYPCPDTCADGDSPLNND</sequence>
<evidence type="ECO:0000313" key="2">
    <source>
        <dbReference type="Proteomes" id="UP000320300"/>
    </source>
</evidence>
<reference evidence="1 2" key="1">
    <citation type="submission" date="2017-05" db="EMBL/GenBank/DDBJ databases">
        <authorList>
            <person name="Varghese N."/>
            <person name="Submissions S."/>
        </authorList>
    </citation>
    <scope>NUCLEOTIDE SEQUENCE [LARGE SCALE GENOMIC DNA]</scope>
    <source>
        <strain evidence="1 2">DSM 19036</strain>
    </source>
</reference>
<dbReference type="AlphaFoldDB" id="A0A521E6Y4"/>
<name>A0A521E6Y4_9SPHI</name>
<proteinExistence type="predicted"/>
<keyword evidence="2" id="KW-1185">Reference proteome</keyword>
<protein>
    <submittedName>
        <fullName evidence="1">Uncharacterized protein</fullName>
    </submittedName>
</protein>
<dbReference type="EMBL" id="FXTN01000007">
    <property type="protein sequence ID" value="SMO78940.1"/>
    <property type="molecule type" value="Genomic_DNA"/>
</dbReference>
<dbReference type="Proteomes" id="UP000320300">
    <property type="component" value="Unassembled WGS sequence"/>
</dbReference>
<gene>
    <name evidence="1" type="ORF">SAMN06265348_10730</name>
</gene>
<evidence type="ECO:0000313" key="1">
    <source>
        <dbReference type="EMBL" id="SMO78940.1"/>
    </source>
</evidence>
<dbReference type="RefSeq" id="WP_142528875.1">
    <property type="nucleotide sequence ID" value="NZ_CBCSJO010000007.1"/>
</dbReference>
<accession>A0A521E6Y4</accession>
<organism evidence="1 2">
    <name type="scientific">Pedobacter westerhofensis</name>
    <dbReference type="NCBI Taxonomy" id="425512"/>
    <lineage>
        <taxon>Bacteria</taxon>
        <taxon>Pseudomonadati</taxon>
        <taxon>Bacteroidota</taxon>
        <taxon>Sphingobacteriia</taxon>
        <taxon>Sphingobacteriales</taxon>
        <taxon>Sphingobacteriaceae</taxon>
        <taxon>Pedobacter</taxon>
    </lineage>
</organism>
<dbReference type="OrthoDB" id="797757at2"/>